<evidence type="ECO:0000313" key="4">
    <source>
        <dbReference type="Proteomes" id="UP000264980"/>
    </source>
</evidence>
<proteinExistence type="predicted"/>
<dbReference type="AlphaFoldDB" id="A0A0M2K8M1"/>
<accession>A0A0M2K8M1</accession>
<protein>
    <submittedName>
        <fullName evidence="2">Acyl carrier protein</fullName>
    </submittedName>
    <submittedName>
        <fullName evidence="1">DUF1493 family protein</fullName>
    </submittedName>
</protein>
<sequence>MVDKNIEKSVFDLIETYNGPGLFSSKRPVLKRETDLNDDFRMLPEDAYDLLVKYAETFNLNPKDINFQRYFPDDLSAPHAPITIDLLIRSAEIGVWQDIKL</sequence>
<dbReference type="Proteomes" id="UP000033924">
    <property type="component" value="Unassembled WGS sequence"/>
</dbReference>
<dbReference type="InterPro" id="IPR010862">
    <property type="entry name" value="DUF1493"/>
</dbReference>
<gene>
    <name evidence="1" type="ORF">AV903_12005</name>
    <name evidence="2" type="ORF">SY86_07325</name>
</gene>
<name>A0A0M2K8M1_9GAMM</name>
<dbReference type="Pfam" id="PF07377">
    <property type="entry name" value="DUF1493"/>
    <property type="match status" value="1"/>
</dbReference>
<reference evidence="2 3" key="1">
    <citation type="submission" date="2015-01" db="EMBL/GenBank/DDBJ databases">
        <title>Erwinia tracheiphila.</title>
        <authorList>
            <person name="Shapiro L.R."/>
        </authorList>
    </citation>
    <scope>NUCLEOTIDE SEQUENCE [LARGE SCALE GENOMIC DNA]</scope>
    <source>
        <strain evidence="2 3">BuffGH</strain>
    </source>
</reference>
<organism evidence="2 3">
    <name type="scientific">Erwinia tracheiphila</name>
    <dbReference type="NCBI Taxonomy" id="65700"/>
    <lineage>
        <taxon>Bacteria</taxon>
        <taxon>Pseudomonadati</taxon>
        <taxon>Pseudomonadota</taxon>
        <taxon>Gammaproteobacteria</taxon>
        <taxon>Enterobacterales</taxon>
        <taxon>Erwiniaceae</taxon>
        <taxon>Erwinia</taxon>
    </lineage>
</organism>
<evidence type="ECO:0000313" key="2">
    <source>
        <dbReference type="EMBL" id="KKF35279.1"/>
    </source>
</evidence>
<dbReference type="RefSeq" id="WP_016190059.1">
    <property type="nucleotide sequence ID" value="NZ_CP013970.1"/>
</dbReference>
<dbReference type="EMBL" id="CP013970">
    <property type="protein sequence ID" value="AXF76598.1"/>
    <property type="molecule type" value="Genomic_DNA"/>
</dbReference>
<keyword evidence="3" id="KW-1185">Reference proteome</keyword>
<reference evidence="1 4" key="2">
    <citation type="submission" date="2016-01" db="EMBL/GenBank/DDBJ databases">
        <authorList>
            <person name="Oliw E.H."/>
        </authorList>
    </citation>
    <scope>NUCLEOTIDE SEQUENCE [LARGE SCALE GENOMIC DNA]</scope>
    <source>
        <strain evidence="1 4">MDcuke</strain>
    </source>
</reference>
<evidence type="ECO:0000313" key="3">
    <source>
        <dbReference type="Proteomes" id="UP000033924"/>
    </source>
</evidence>
<dbReference type="EMBL" id="JXNU01000003">
    <property type="protein sequence ID" value="KKF35279.1"/>
    <property type="molecule type" value="Genomic_DNA"/>
</dbReference>
<dbReference type="PATRIC" id="fig|65700.7.peg.1860"/>
<dbReference type="Proteomes" id="UP000264980">
    <property type="component" value="Chromosome"/>
</dbReference>
<evidence type="ECO:0000313" key="1">
    <source>
        <dbReference type="EMBL" id="AXF76598.1"/>
    </source>
</evidence>